<dbReference type="PANTHER" id="PTHR47073">
    <property type="entry name" value="PROTEIN ANTI-SILENCING 1"/>
    <property type="match status" value="1"/>
</dbReference>
<dbReference type="GO" id="GO:0003723">
    <property type="term" value="F:RNA binding"/>
    <property type="evidence" value="ECO:0007669"/>
    <property type="project" value="TreeGrafter"/>
</dbReference>
<dbReference type="AlphaFoldDB" id="A0A6A4N9F0"/>
<dbReference type="InterPro" id="IPR043151">
    <property type="entry name" value="BAH_sf"/>
</dbReference>
<organism evidence="2 3">
    <name type="scientific">Lupinus albus</name>
    <name type="common">White lupine</name>
    <name type="synonym">Lupinus termis</name>
    <dbReference type="NCBI Taxonomy" id="3870"/>
    <lineage>
        <taxon>Eukaryota</taxon>
        <taxon>Viridiplantae</taxon>
        <taxon>Streptophyta</taxon>
        <taxon>Embryophyta</taxon>
        <taxon>Tracheophyta</taxon>
        <taxon>Spermatophyta</taxon>
        <taxon>Magnoliopsida</taxon>
        <taxon>eudicotyledons</taxon>
        <taxon>Gunneridae</taxon>
        <taxon>Pentapetalae</taxon>
        <taxon>rosids</taxon>
        <taxon>fabids</taxon>
        <taxon>Fabales</taxon>
        <taxon>Fabaceae</taxon>
        <taxon>Papilionoideae</taxon>
        <taxon>50 kb inversion clade</taxon>
        <taxon>genistoids sensu lato</taxon>
        <taxon>core genistoids</taxon>
        <taxon>Genisteae</taxon>
        <taxon>Lupinus</taxon>
    </lineage>
</organism>
<dbReference type="EMBL" id="WOCE01000024">
    <property type="protein sequence ID" value="KAE9586592.1"/>
    <property type="molecule type" value="Genomic_DNA"/>
</dbReference>
<dbReference type="Pfam" id="PF01426">
    <property type="entry name" value="BAH"/>
    <property type="match status" value="1"/>
</dbReference>
<name>A0A6A4N9F0_LUPAL</name>
<dbReference type="PROSITE" id="PS51038">
    <property type="entry name" value="BAH"/>
    <property type="match status" value="1"/>
</dbReference>
<proteinExistence type="predicted"/>
<sequence length="174" mass="20104">MEEEIQFNWGKKRGIGGKKKDVQFYDSFTYDGVEYKLFDNVFLHKDGESDPYIGKLIKIWEHRDASKKVKVQWFFRPHEIKNFLEGIESPCDNELFLACGEGAGLANVNPLEAIAGKCNIICSSKDTRNRQPSDEELKMAEFVFYRFFDVGSRKIVDKIDDKIAGVDVKNMFNK</sequence>
<dbReference type="Gene3D" id="2.30.30.490">
    <property type="match status" value="1"/>
</dbReference>
<reference evidence="3" key="1">
    <citation type="journal article" date="2020" name="Nat. Commun.">
        <title>Genome sequence of the cluster root forming white lupin.</title>
        <authorList>
            <person name="Hufnagel B."/>
            <person name="Marques A."/>
            <person name="Soriano A."/>
            <person name="Marques L."/>
            <person name="Divol F."/>
            <person name="Doumas P."/>
            <person name="Sallet E."/>
            <person name="Mancinotti D."/>
            <person name="Carrere S."/>
            <person name="Marande W."/>
            <person name="Arribat S."/>
            <person name="Keller J."/>
            <person name="Huneau C."/>
            <person name="Blein T."/>
            <person name="Aime D."/>
            <person name="Laguerre M."/>
            <person name="Taylor J."/>
            <person name="Schubert V."/>
            <person name="Nelson M."/>
            <person name="Geu-Flores F."/>
            <person name="Crespi M."/>
            <person name="Gallardo-Guerrero K."/>
            <person name="Delaux P.-M."/>
            <person name="Salse J."/>
            <person name="Berges H."/>
            <person name="Guyot R."/>
            <person name="Gouzy J."/>
            <person name="Peret B."/>
        </authorList>
    </citation>
    <scope>NUCLEOTIDE SEQUENCE [LARGE SCALE GENOMIC DNA]</scope>
    <source>
        <strain evidence="3">cv. Amiga</strain>
    </source>
</reference>
<feature type="domain" description="BAH" evidence="1">
    <location>
        <begin position="33"/>
        <end position="159"/>
    </location>
</feature>
<dbReference type="Proteomes" id="UP000447434">
    <property type="component" value="Chromosome 24"/>
</dbReference>
<protein>
    <submittedName>
        <fullName evidence="2">Putative BAH domain-containing protein</fullName>
    </submittedName>
</protein>
<dbReference type="PANTHER" id="PTHR47073:SF2">
    <property type="entry name" value="PROTEIN ANTI-SILENCING 1"/>
    <property type="match status" value="1"/>
</dbReference>
<dbReference type="SMART" id="SM00439">
    <property type="entry name" value="BAH"/>
    <property type="match status" value="1"/>
</dbReference>
<dbReference type="GO" id="GO:0003682">
    <property type="term" value="F:chromatin binding"/>
    <property type="evidence" value="ECO:0007669"/>
    <property type="project" value="InterPro"/>
</dbReference>
<keyword evidence="3" id="KW-1185">Reference proteome</keyword>
<evidence type="ECO:0000313" key="3">
    <source>
        <dbReference type="Proteomes" id="UP000447434"/>
    </source>
</evidence>
<evidence type="ECO:0000313" key="2">
    <source>
        <dbReference type="EMBL" id="KAE9586592.1"/>
    </source>
</evidence>
<dbReference type="InterPro" id="IPR001025">
    <property type="entry name" value="BAH_dom"/>
</dbReference>
<comment type="caution">
    <text evidence="2">The sequence shown here is derived from an EMBL/GenBank/DDBJ whole genome shotgun (WGS) entry which is preliminary data.</text>
</comment>
<gene>
    <name evidence="2" type="ORF">Lalb_Chr24g0403601</name>
</gene>
<accession>A0A6A4N9F0</accession>
<dbReference type="FunFam" id="2.30.30.490:FF:000017">
    <property type="entry name" value="Bromo-adjacent homology (BAH) domain-containing protein"/>
    <property type="match status" value="1"/>
</dbReference>
<evidence type="ECO:0000259" key="1">
    <source>
        <dbReference type="PROSITE" id="PS51038"/>
    </source>
</evidence>
<dbReference type="OrthoDB" id="1896853at2759"/>